<organism evidence="1">
    <name type="scientific">Aphanomyces stellatus</name>
    <dbReference type="NCBI Taxonomy" id="120398"/>
    <lineage>
        <taxon>Eukaryota</taxon>
        <taxon>Sar</taxon>
        <taxon>Stramenopiles</taxon>
        <taxon>Oomycota</taxon>
        <taxon>Saprolegniomycetes</taxon>
        <taxon>Saprolegniales</taxon>
        <taxon>Verrucalvaceae</taxon>
        <taxon>Aphanomyces</taxon>
    </lineage>
</organism>
<gene>
    <name evidence="1" type="ORF">As57867_015039</name>
</gene>
<proteinExistence type="predicted"/>
<dbReference type="EMBL" id="VJMH01005622">
    <property type="protein sequence ID" value="KAF0693982.1"/>
    <property type="molecule type" value="Genomic_DNA"/>
</dbReference>
<feature type="non-terminal residue" evidence="1">
    <location>
        <position position="1"/>
    </location>
</feature>
<name>A0A6A4YDD3_9STRA</name>
<accession>A0A6A4YDD3</accession>
<reference evidence="1" key="1">
    <citation type="submission" date="2019-06" db="EMBL/GenBank/DDBJ databases">
        <title>Genomics analysis of Aphanomyces spp. identifies a new class of oomycete effector associated with host adaptation.</title>
        <authorList>
            <person name="Gaulin E."/>
        </authorList>
    </citation>
    <scope>NUCLEOTIDE SEQUENCE</scope>
    <source>
        <strain evidence="1">CBS 578.67</strain>
    </source>
</reference>
<evidence type="ECO:0000313" key="1">
    <source>
        <dbReference type="EMBL" id="KAF0693982.1"/>
    </source>
</evidence>
<sequence>IMGQDGSVLLPPVHSSAQTVLTAATGSCVLTGATAASLVCDPALSYANQPLGAWNSTTQTCTAKRSTLDEAACFVFKQQRKPMCLPLHFDFVFRTIVHTASLRLSINPGWLSILPGRLSPQPQVLRLQVITDCSWRSQLRDIHLVSVIVSKGLRKRYIEFKHFALRLKHKCLLFNGSRLNLNDDLSSQPSRIRQFSSQATTSSIMGQDGSVLLPPVHSSAQTVLTAATGSCVLTGATAASLVCDPALSYANQPLGAWNSTTQTCTAKRSTLDEAACVGLRGK</sequence>
<protein>
    <submittedName>
        <fullName evidence="1">Uncharacterized protein</fullName>
    </submittedName>
</protein>
<dbReference type="AlphaFoldDB" id="A0A6A4YDD3"/>
<comment type="caution">
    <text evidence="1">The sequence shown here is derived from an EMBL/GenBank/DDBJ whole genome shotgun (WGS) entry which is preliminary data.</text>
</comment>